<dbReference type="AlphaFoldDB" id="A0A067QZU4"/>
<reference evidence="1 2" key="1">
    <citation type="journal article" date="2014" name="Nat. Commun.">
        <title>Molecular traces of alternative social organization in a termite genome.</title>
        <authorList>
            <person name="Terrapon N."/>
            <person name="Li C."/>
            <person name="Robertson H.M."/>
            <person name="Ji L."/>
            <person name="Meng X."/>
            <person name="Booth W."/>
            <person name="Chen Z."/>
            <person name="Childers C.P."/>
            <person name="Glastad K.M."/>
            <person name="Gokhale K."/>
            <person name="Gowin J."/>
            <person name="Gronenberg W."/>
            <person name="Hermansen R.A."/>
            <person name="Hu H."/>
            <person name="Hunt B.G."/>
            <person name="Huylmans A.K."/>
            <person name="Khalil S.M."/>
            <person name="Mitchell R.D."/>
            <person name="Munoz-Torres M.C."/>
            <person name="Mustard J.A."/>
            <person name="Pan H."/>
            <person name="Reese J.T."/>
            <person name="Scharf M.E."/>
            <person name="Sun F."/>
            <person name="Vogel H."/>
            <person name="Xiao J."/>
            <person name="Yang W."/>
            <person name="Yang Z."/>
            <person name="Yang Z."/>
            <person name="Zhou J."/>
            <person name="Zhu J."/>
            <person name="Brent C.S."/>
            <person name="Elsik C.G."/>
            <person name="Goodisman M.A."/>
            <person name="Liberles D.A."/>
            <person name="Roe R.M."/>
            <person name="Vargo E.L."/>
            <person name="Vilcinskas A."/>
            <person name="Wang J."/>
            <person name="Bornberg-Bauer E."/>
            <person name="Korb J."/>
            <person name="Zhang G."/>
            <person name="Liebig J."/>
        </authorList>
    </citation>
    <scope>NUCLEOTIDE SEQUENCE [LARGE SCALE GENOMIC DNA]</scope>
    <source>
        <tissue evidence="1">Whole organism</tissue>
    </source>
</reference>
<organism evidence="1 2">
    <name type="scientific">Zootermopsis nevadensis</name>
    <name type="common">Dampwood termite</name>
    <dbReference type="NCBI Taxonomy" id="136037"/>
    <lineage>
        <taxon>Eukaryota</taxon>
        <taxon>Metazoa</taxon>
        <taxon>Ecdysozoa</taxon>
        <taxon>Arthropoda</taxon>
        <taxon>Hexapoda</taxon>
        <taxon>Insecta</taxon>
        <taxon>Pterygota</taxon>
        <taxon>Neoptera</taxon>
        <taxon>Polyneoptera</taxon>
        <taxon>Dictyoptera</taxon>
        <taxon>Blattodea</taxon>
        <taxon>Blattoidea</taxon>
        <taxon>Termitoidae</taxon>
        <taxon>Termopsidae</taxon>
        <taxon>Zootermopsis</taxon>
    </lineage>
</organism>
<name>A0A067QZU4_ZOONE</name>
<proteinExistence type="predicted"/>
<gene>
    <name evidence="1" type="ORF">L798_11086</name>
</gene>
<evidence type="ECO:0000313" key="1">
    <source>
        <dbReference type="EMBL" id="KDR15084.1"/>
    </source>
</evidence>
<evidence type="ECO:0000313" key="2">
    <source>
        <dbReference type="Proteomes" id="UP000027135"/>
    </source>
</evidence>
<accession>A0A067QZU4</accession>
<sequence length="114" mass="13005">MFSDNFGKRRDDMTSMIYDLEEMMVLYVILGAGNALQSLHIKLSPKKLNTHLGQYPCRESNQGRSASIYSHPLSELRTHTHTHTYISEFLPFLAQPRRPPISFCLPSNTPILAI</sequence>
<dbReference type="InParanoid" id="A0A067QZU4"/>
<dbReference type="EMBL" id="KK852848">
    <property type="protein sequence ID" value="KDR15084.1"/>
    <property type="molecule type" value="Genomic_DNA"/>
</dbReference>
<keyword evidence="2" id="KW-1185">Reference proteome</keyword>
<protein>
    <submittedName>
        <fullName evidence="1">Uncharacterized protein</fullName>
    </submittedName>
</protein>
<dbReference type="Proteomes" id="UP000027135">
    <property type="component" value="Unassembled WGS sequence"/>
</dbReference>